<proteinExistence type="predicted"/>
<organism evidence="2 3">
    <name type="scientific">Lentinus tigrinus ALCF2SS1-6</name>
    <dbReference type="NCBI Taxonomy" id="1328759"/>
    <lineage>
        <taxon>Eukaryota</taxon>
        <taxon>Fungi</taxon>
        <taxon>Dikarya</taxon>
        <taxon>Basidiomycota</taxon>
        <taxon>Agaricomycotina</taxon>
        <taxon>Agaricomycetes</taxon>
        <taxon>Polyporales</taxon>
        <taxon>Polyporaceae</taxon>
        <taxon>Lentinus</taxon>
    </lineage>
</organism>
<reference evidence="2" key="1">
    <citation type="journal article" date="2018" name="Genome Biol. Evol.">
        <title>Genomics and development of Lentinus tigrinus, a white-rot wood-decaying mushroom with dimorphic fruiting bodies.</title>
        <authorList>
            <person name="Wu B."/>
            <person name="Xu Z."/>
            <person name="Knudson A."/>
            <person name="Carlson A."/>
            <person name="Chen N."/>
            <person name="Kovaka S."/>
            <person name="LaButti K."/>
            <person name="Lipzen A."/>
            <person name="Pennachio C."/>
            <person name="Riley R."/>
            <person name="Schakwitz W."/>
            <person name="Umezawa K."/>
            <person name="Ohm R.A."/>
            <person name="Grigoriev I.V."/>
            <person name="Nagy L.G."/>
            <person name="Gibbons J."/>
            <person name="Hibbett D."/>
        </authorList>
    </citation>
    <scope>NUCLEOTIDE SEQUENCE [LARGE SCALE GENOMIC DNA]</scope>
    <source>
        <strain evidence="2">ALCF2SS1-6</strain>
    </source>
</reference>
<protein>
    <recommendedName>
        <fullName evidence="1">Heterokaryon incompatibility domain-containing protein</fullName>
    </recommendedName>
</protein>
<dbReference type="OrthoDB" id="6329284at2759"/>
<name>A0A5C2RY02_9APHY</name>
<sequence>MEMRLMIETEGPDGPGHSTIAAEGRYWRLTEPLDISSDTLPKYACASYVWGDERLQNPIHPSITMSDRTLPTFAAVVRHAPGCAIWIDAFCVPVEPNKKRPTLESLGFIFSRAESVVAVVAAESLAAMREMKATVGVISCQLNPPADLIRRPLDTLDTDMWIRSVWTYQEVVNNPGMLWFASTAGDQPAIDSMDVLQAVGGYMLAYSKVNPQYADIHHRHVMDFEILLIDCHMGAFIRRSAFIIMSGLKNRTYLEPANYFYSMMGALTTQPSSRTTNPTLEGLAERFMQLCEEKGDYSFIFSARERDARPGLRWRPLPGILRPVLTWHCYGEGQPGRRVEDGILLEKVVVFTPVPSEQHSEDALWSWARLPLARWVESLAVTGVEPEGLAVQIRQVLNHFVGFSGRGDTFLTENGVFYAQEVLPGGQVCICVSREVRWTFGAPGIAKVDSNGDVSYTPGVFIGDVRSDTIEVTDFILH</sequence>
<evidence type="ECO:0000313" key="3">
    <source>
        <dbReference type="Proteomes" id="UP000313359"/>
    </source>
</evidence>
<keyword evidence="3" id="KW-1185">Reference proteome</keyword>
<dbReference type="Proteomes" id="UP000313359">
    <property type="component" value="Unassembled WGS sequence"/>
</dbReference>
<dbReference type="InterPro" id="IPR010730">
    <property type="entry name" value="HET"/>
</dbReference>
<evidence type="ECO:0000313" key="2">
    <source>
        <dbReference type="EMBL" id="RPD55956.1"/>
    </source>
</evidence>
<accession>A0A5C2RY02</accession>
<gene>
    <name evidence="2" type="ORF">L227DRAFT_579174</name>
</gene>
<dbReference type="AlphaFoldDB" id="A0A5C2RY02"/>
<feature type="domain" description="Heterokaryon incompatibility" evidence="1">
    <location>
        <begin position="43"/>
        <end position="170"/>
    </location>
</feature>
<evidence type="ECO:0000259" key="1">
    <source>
        <dbReference type="Pfam" id="PF06985"/>
    </source>
</evidence>
<dbReference type="STRING" id="1328759.A0A5C2RY02"/>
<dbReference type="Pfam" id="PF06985">
    <property type="entry name" value="HET"/>
    <property type="match status" value="1"/>
</dbReference>
<dbReference type="EMBL" id="ML122291">
    <property type="protein sequence ID" value="RPD55956.1"/>
    <property type="molecule type" value="Genomic_DNA"/>
</dbReference>